<reference evidence="1 2" key="1">
    <citation type="submission" date="2011-01" db="EMBL/GenBank/DDBJ databases">
        <authorList>
            <person name="Muzny D."/>
            <person name="Qin X."/>
            <person name="Deng J."/>
            <person name="Jiang H."/>
            <person name="Liu Y."/>
            <person name="Qu J."/>
            <person name="Song X.-Z."/>
            <person name="Zhang L."/>
            <person name="Thornton R."/>
            <person name="Coyle M."/>
            <person name="Francisco L."/>
            <person name="Jackson L."/>
            <person name="Javaid M."/>
            <person name="Korchina V."/>
            <person name="Kovar C."/>
            <person name="Mata R."/>
            <person name="Mathew T."/>
            <person name="Ngo R."/>
            <person name="Nguyen L."/>
            <person name="Nguyen N."/>
            <person name="Okwuonu G."/>
            <person name="Ongeri F."/>
            <person name="Pham C."/>
            <person name="Simmons D."/>
            <person name="Wilczek-Boney K."/>
            <person name="Hale W."/>
            <person name="Jakkamsetti A."/>
            <person name="Pham P."/>
            <person name="Ruth R."/>
            <person name="San Lucas F."/>
            <person name="Warren J."/>
            <person name="Zhang J."/>
            <person name="Zhao Z."/>
            <person name="Zhou C."/>
            <person name="Zhu D."/>
            <person name="Lee S."/>
            <person name="Bess C."/>
            <person name="Blankenburg K."/>
            <person name="Forbes L."/>
            <person name="Fu Q."/>
            <person name="Gubbala S."/>
            <person name="Hirani K."/>
            <person name="Jayaseelan J.C."/>
            <person name="Lara F."/>
            <person name="Munidasa M."/>
            <person name="Palculict T."/>
            <person name="Patil S."/>
            <person name="Pu L.-L."/>
            <person name="Saada N."/>
            <person name="Tang L."/>
            <person name="Weissenberger G."/>
            <person name="Zhu Y."/>
            <person name="Hemphill L."/>
            <person name="Shang Y."/>
            <person name="Youmans B."/>
            <person name="Ayvaz T."/>
            <person name="Ross M."/>
            <person name="Santibanez J."/>
            <person name="Aqrawi P."/>
            <person name="Gross S."/>
            <person name="Joshi V."/>
            <person name="Fowler G."/>
            <person name="Nazareth L."/>
            <person name="Reid J."/>
            <person name="Worley K."/>
            <person name="Petrosino J."/>
            <person name="Highlander S."/>
            <person name="Gibbs R."/>
        </authorList>
    </citation>
    <scope>NUCLEOTIDE SEQUENCE [LARGE SCALE GENOMIC DNA]</scope>
    <source>
        <strain evidence="1 2">DSM 16608</strain>
    </source>
</reference>
<accession>F0F5Y8</accession>
<evidence type="ECO:0000313" key="2">
    <source>
        <dbReference type="Proteomes" id="UP000005697"/>
    </source>
</evidence>
<dbReference type="Proteomes" id="UP000005697">
    <property type="component" value="Unassembled WGS sequence"/>
</dbReference>
<dbReference type="STRING" id="888743.HMPREF9141_1004"/>
<comment type="caution">
    <text evidence="1">The sequence shown here is derived from an EMBL/GenBank/DDBJ whole genome shotgun (WGS) entry which is preliminary data.</text>
</comment>
<protein>
    <submittedName>
        <fullName evidence="1">Uncharacterized protein</fullName>
    </submittedName>
</protein>
<evidence type="ECO:0000313" key="1">
    <source>
        <dbReference type="EMBL" id="EGC20525.1"/>
    </source>
</evidence>
<dbReference type="HOGENOM" id="CLU_2466448_0_0_10"/>
<organism evidence="1 2">
    <name type="scientific">Prevotella multiformis DSM 16608</name>
    <dbReference type="NCBI Taxonomy" id="888743"/>
    <lineage>
        <taxon>Bacteria</taxon>
        <taxon>Pseudomonadati</taxon>
        <taxon>Bacteroidota</taxon>
        <taxon>Bacteroidia</taxon>
        <taxon>Bacteroidales</taxon>
        <taxon>Prevotellaceae</taxon>
        <taxon>Prevotella</taxon>
    </lineage>
</organism>
<proteinExistence type="predicted"/>
<sequence length="88" mass="10609">MRLPFITVRDNSICRHENILGGRYNNLRMQAFKEQNDSLYLIFNWPMVRLFTSEELKPSEKTLHIIRQIAYSYRVIKIDGKMRSLYLN</sequence>
<name>F0F5Y8_9BACT</name>
<keyword evidence="2" id="KW-1185">Reference proteome</keyword>
<dbReference type="AlphaFoldDB" id="F0F5Y8"/>
<dbReference type="EMBL" id="AEWX01000014">
    <property type="protein sequence ID" value="EGC20525.1"/>
    <property type="molecule type" value="Genomic_DNA"/>
</dbReference>
<gene>
    <name evidence="1" type="ORF">HMPREF9141_1004</name>
</gene>